<dbReference type="EMBL" id="LR026986">
    <property type="protein sequence ID" value="VCU40654.1"/>
    <property type="molecule type" value="Genomic_DNA"/>
</dbReference>
<keyword evidence="2" id="KW-1185">Reference proteome</keyword>
<dbReference type="Proteomes" id="UP000324639">
    <property type="component" value="Chromosome Bgt_-03"/>
</dbReference>
<evidence type="ECO:0000313" key="2">
    <source>
        <dbReference type="Proteomes" id="UP000324639"/>
    </source>
</evidence>
<gene>
    <name evidence="1" type="ORF">BGT96224V316_LOCUS1907</name>
</gene>
<protein>
    <submittedName>
        <fullName evidence="1">Bgt-50155</fullName>
    </submittedName>
</protein>
<dbReference type="AlphaFoldDB" id="A0A9X9LA74"/>
<reference evidence="1 2" key="1">
    <citation type="submission" date="2018-08" db="EMBL/GenBank/DDBJ databases">
        <authorList>
            <person name="Muller C M."/>
        </authorList>
    </citation>
    <scope>NUCLEOTIDE SEQUENCE [LARGE SCALE GENOMIC DNA]</scope>
</reference>
<organism evidence="1 2">
    <name type="scientific">Blumeria graminis f. sp. tritici</name>
    <dbReference type="NCBI Taxonomy" id="62690"/>
    <lineage>
        <taxon>Eukaryota</taxon>
        <taxon>Fungi</taxon>
        <taxon>Dikarya</taxon>
        <taxon>Ascomycota</taxon>
        <taxon>Pezizomycotina</taxon>
        <taxon>Leotiomycetes</taxon>
        <taxon>Erysiphales</taxon>
        <taxon>Erysiphaceae</taxon>
        <taxon>Blumeria</taxon>
    </lineage>
</organism>
<name>A0A9X9LA74_BLUGR</name>
<evidence type="ECO:0000313" key="1">
    <source>
        <dbReference type="EMBL" id="VCU40654.1"/>
    </source>
</evidence>
<sequence>MRKITSSSLKVDDHSQIISYVETIPENHRKTFLELASGPSRYIGVHDRVIQSEHNKRVSQRHLAHLKPLSSQKTIKTRRDGQKLITMGHLKTRSQFYRQSKLG</sequence>
<accession>A0A9X9LA74</accession>
<proteinExistence type="predicted"/>